<gene>
    <name evidence="1" type="ORF">HD592_000101</name>
</gene>
<name>A0A923E095_9ACTO</name>
<organism evidence="1 2">
    <name type="scientific">Schaalia hyovaginalis</name>
    <dbReference type="NCBI Taxonomy" id="29316"/>
    <lineage>
        <taxon>Bacteria</taxon>
        <taxon>Bacillati</taxon>
        <taxon>Actinomycetota</taxon>
        <taxon>Actinomycetes</taxon>
        <taxon>Actinomycetales</taxon>
        <taxon>Actinomycetaceae</taxon>
        <taxon>Schaalia</taxon>
    </lineage>
</organism>
<evidence type="ECO:0000313" key="1">
    <source>
        <dbReference type="EMBL" id="MBB6333536.1"/>
    </source>
</evidence>
<proteinExistence type="predicted"/>
<accession>A0A923E095</accession>
<comment type="caution">
    <text evidence="1">The sequence shown here is derived from an EMBL/GenBank/DDBJ whole genome shotgun (WGS) entry which is preliminary data.</text>
</comment>
<reference evidence="1" key="1">
    <citation type="submission" date="2020-08" db="EMBL/GenBank/DDBJ databases">
        <title>Sequencing the genomes of 1000 actinobacteria strains.</title>
        <authorList>
            <person name="Klenk H.-P."/>
        </authorList>
    </citation>
    <scope>NUCLEOTIDE SEQUENCE</scope>
    <source>
        <strain evidence="1">DSM 10695</strain>
    </source>
</reference>
<evidence type="ECO:0000313" key="2">
    <source>
        <dbReference type="Proteomes" id="UP000617426"/>
    </source>
</evidence>
<sequence length="378" mass="40676">MSDDLLVIDTEIKGSASEIDALADAVRVVADALSVGQDDVIWVRNLHNEMSAGEFAARFDEWVAKLTAAFGRGWALAVKAVDVFAAYADQLRWVQNKMSDYRAQAREGHLVVDAFLIVCPDEVSPPLPEIGVPGQGPSAQWMAANAEYEENARRRQLFKVLAEDVQDKRDYFARWVKDHLETLRTESVNLVDEIGVSLQDDAKAQAWQIPWGLRSERLADQAELYHSKALARARDFVAARATAAEIEAGVLSVGSRAMVEALGRSRLEVRALDLAEAGRFARVMGKAGGTVITVGAIGYDVATSDTPSTSLVGGVAGVSGGAAVGALLVTEATPIGWTIGITIAGSALASSLASSMYEKVLPLETRTKIDRGIREFLY</sequence>
<dbReference type="AlphaFoldDB" id="A0A923E095"/>
<dbReference type="EMBL" id="JACHMK010000001">
    <property type="protein sequence ID" value="MBB6333536.1"/>
    <property type="molecule type" value="Genomic_DNA"/>
</dbReference>
<keyword evidence="2" id="KW-1185">Reference proteome</keyword>
<dbReference type="Proteomes" id="UP000617426">
    <property type="component" value="Unassembled WGS sequence"/>
</dbReference>
<dbReference type="RefSeq" id="WP_184451247.1">
    <property type="nucleotide sequence ID" value="NZ_JACHMK010000001.1"/>
</dbReference>
<protein>
    <submittedName>
        <fullName evidence="1">Uncharacterized protein</fullName>
    </submittedName>
</protein>